<evidence type="ECO:0000256" key="4">
    <source>
        <dbReference type="ARBA" id="ARBA00022475"/>
    </source>
</evidence>
<dbReference type="CDD" id="cd03225">
    <property type="entry name" value="ABC_cobalt_CbiO_domain1"/>
    <property type="match status" value="1"/>
</dbReference>
<dbReference type="InterPro" id="IPR005876">
    <property type="entry name" value="Co_trans_ATP-bd"/>
</dbReference>
<dbReference type="GO" id="GO:0043190">
    <property type="term" value="C:ATP-binding cassette (ABC) transporter complex"/>
    <property type="evidence" value="ECO:0007669"/>
    <property type="project" value="TreeGrafter"/>
</dbReference>
<dbReference type="EMBL" id="FMID01000046">
    <property type="protein sequence ID" value="SCL76078.1"/>
    <property type="molecule type" value="Genomic_DNA"/>
</dbReference>
<dbReference type="PROSITE" id="PS50893">
    <property type="entry name" value="ABC_TRANSPORTER_2"/>
    <property type="match status" value="1"/>
</dbReference>
<dbReference type="Proteomes" id="UP000184671">
    <property type="component" value="Unassembled WGS sequence"/>
</dbReference>
<evidence type="ECO:0000256" key="3">
    <source>
        <dbReference type="ARBA" id="ARBA00022448"/>
    </source>
</evidence>
<keyword evidence="4 10" id="KW-1003">Cell membrane</keyword>
<feature type="domain" description="ABC transporter" evidence="11">
    <location>
        <begin position="4"/>
        <end position="238"/>
    </location>
</feature>
<evidence type="ECO:0000256" key="5">
    <source>
        <dbReference type="ARBA" id="ARBA00022741"/>
    </source>
</evidence>
<dbReference type="STRING" id="118126.L21_1999"/>
<comment type="function">
    <text evidence="10">Part of an ABC transporter complex. Responsible for energy coupling to the transport system.</text>
</comment>
<protein>
    <recommendedName>
        <fullName evidence="10">ABC transporter ATP-binding protein</fullName>
    </recommendedName>
</protein>
<gene>
    <name evidence="12" type="primary">ecfA3</name>
    <name evidence="12" type="ORF">L21_1999</name>
</gene>
<dbReference type="InterPro" id="IPR015856">
    <property type="entry name" value="ABC_transpr_CbiO/EcfA_su"/>
</dbReference>
<keyword evidence="12" id="KW-0378">Hydrolase</keyword>
<reference evidence="12 13" key="1">
    <citation type="submission" date="2016-08" db="EMBL/GenBank/DDBJ databases">
        <authorList>
            <person name="Seilhamer J.J."/>
        </authorList>
    </citation>
    <scope>NUCLEOTIDE SEQUENCE [LARGE SCALE GENOMIC DNA]</scope>
    <source>
        <strain evidence="12">L21-II-0</strain>
    </source>
</reference>
<dbReference type="OrthoDB" id="18209at2157"/>
<keyword evidence="5 10" id="KW-0547">Nucleotide-binding</keyword>
<evidence type="ECO:0000256" key="10">
    <source>
        <dbReference type="RuleBase" id="RU364103"/>
    </source>
</evidence>
<dbReference type="GO" id="GO:0042626">
    <property type="term" value="F:ATPase-coupled transmembrane transporter activity"/>
    <property type="evidence" value="ECO:0007669"/>
    <property type="project" value="TreeGrafter"/>
</dbReference>
<evidence type="ECO:0000313" key="12">
    <source>
        <dbReference type="EMBL" id="SCL76078.1"/>
    </source>
</evidence>
<dbReference type="InterPro" id="IPR027417">
    <property type="entry name" value="P-loop_NTPase"/>
</dbReference>
<evidence type="ECO:0000256" key="9">
    <source>
        <dbReference type="ARBA" id="ARBA00025157"/>
    </source>
</evidence>
<dbReference type="InterPro" id="IPR003439">
    <property type="entry name" value="ABC_transporter-like_ATP-bd"/>
</dbReference>
<keyword evidence="7" id="KW-1278">Translocase</keyword>
<dbReference type="PANTHER" id="PTHR43553:SF24">
    <property type="entry name" value="ENERGY-COUPLING FACTOR TRANSPORTER ATP-BINDING PROTEIN ECFA1"/>
    <property type="match status" value="1"/>
</dbReference>
<dbReference type="GO" id="GO:0016887">
    <property type="term" value="F:ATP hydrolysis activity"/>
    <property type="evidence" value="ECO:0007669"/>
    <property type="project" value="InterPro"/>
</dbReference>
<dbReference type="Gene3D" id="3.40.50.300">
    <property type="entry name" value="P-loop containing nucleotide triphosphate hydrolases"/>
    <property type="match status" value="1"/>
</dbReference>
<dbReference type="GO" id="GO:0006824">
    <property type="term" value="P:cobalt ion transport"/>
    <property type="evidence" value="ECO:0007669"/>
    <property type="project" value="InterPro"/>
</dbReference>
<dbReference type="AlphaFoldDB" id="A0A1M4MMQ3"/>
<dbReference type="Pfam" id="PF00005">
    <property type="entry name" value="ABC_tran"/>
    <property type="match status" value="1"/>
</dbReference>
<dbReference type="SUPFAM" id="SSF52540">
    <property type="entry name" value="P-loop containing nucleoside triphosphate hydrolases"/>
    <property type="match status" value="1"/>
</dbReference>
<dbReference type="NCBIfam" id="NF010171">
    <property type="entry name" value="PRK13652.1"/>
    <property type="match status" value="1"/>
</dbReference>
<dbReference type="InterPro" id="IPR050095">
    <property type="entry name" value="ECF_ABC_transporter_ATP-bd"/>
</dbReference>
<dbReference type="InterPro" id="IPR003593">
    <property type="entry name" value="AAA+_ATPase"/>
</dbReference>
<dbReference type="SMART" id="SM00382">
    <property type="entry name" value="AAA"/>
    <property type="match status" value="1"/>
</dbReference>
<organism evidence="12 13">
    <name type="scientific">Methanoculleus chikugoensis</name>
    <dbReference type="NCBI Taxonomy" id="118126"/>
    <lineage>
        <taxon>Archaea</taxon>
        <taxon>Methanobacteriati</taxon>
        <taxon>Methanobacteriota</taxon>
        <taxon>Stenosarchaea group</taxon>
        <taxon>Methanomicrobia</taxon>
        <taxon>Methanomicrobiales</taxon>
        <taxon>Methanomicrobiaceae</taxon>
        <taxon>Methanoculleus</taxon>
    </lineage>
</organism>
<comment type="subcellular location">
    <subcellularLocation>
        <location evidence="1 10">Cell membrane</location>
        <topology evidence="1 10">Peripheral membrane protein</topology>
    </subcellularLocation>
</comment>
<evidence type="ECO:0000313" key="13">
    <source>
        <dbReference type="Proteomes" id="UP000184671"/>
    </source>
</evidence>
<evidence type="ECO:0000256" key="2">
    <source>
        <dbReference type="ARBA" id="ARBA00005417"/>
    </source>
</evidence>
<accession>A0A1M4MMQ3</accession>
<keyword evidence="8 10" id="KW-0472">Membrane</keyword>
<sequence>MHLLETRGLTHIYRGDVRALESVDFVAERKSRIAVIGPNGAGKSTLFKHFNGILKPTSGEVLIRGEPITNANVREVRKFVGIVFQNPDDQIFSPTVEQDVAFGPTNLGLDETTVAHRVEEALHLLGIEDLRERVPHHLSGGEKKRVAIAGILAMEPQVLVLDEPTAGLDPQGVADLVAFVNRLPEEYGMTVIFSTHHLDLVAEMADYVYVMDKGKVVGSGTVEEVFARPELLARTRLDVPPIPKLIRSLQENGVAIDMAYTYEDAKKAFLEAYAGRR</sequence>
<dbReference type="NCBIfam" id="TIGR01166">
    <property type="entry name" value="cbiO"/>
    <property type="match status" value="1"/>
</dbReference>
<dbReference type="PANTHER" id="PTHR43553">
    <property type="entry name" value="HEAVY METAL TRANSPORTER"/>
    <property type="match status" value="1"/>
</dbReference>
<dbReference type="FunFam" id="3.40.50.300:FF:000224">
    <property type="entry name" value="Energy-coupling factor transporter ATP-binding protein EcfA"/>
    <property type="match status" value="1"/>
</dbReference>
<evidence type="ECO:0000256" key="8">
    <source>
        <dbReference type="ARBA" id="ARBA00023136"/>
    </source>
</evidence>
<evidence type="ECO:0000256" key="1">
    <source>
        <dbReference type="ARBA" id="ARBA00004202"/>
    </source>
</evidence>
<evidence type="ECO:0000256" key="6">
    <source>
        <dbReference type="ARBA" id="ARBA00022840"/>
    </source>
</evidence>
<evidence type="ECO:0000256" key="7">
    <source>
        <dbReference type="ARBA" id="ARBA00022967"/>
    </source>
</evidence>
<dbReference type="GO" id="GO:0005524">
    <property type="term" value="F:ATP binding"/>
    <property type="evidence" value="ECO:0007669"/>
    <property type="project" value="UniProtKB-UniRule"/>
</dbReference>
<dbReference type="RefSeq" id="WP_074370308.1">
    <property type="nucleotide sequence ID" value="NZ_FMID01000046.1"/>
</dbReference>
<keyword evidence="3 10" id="KW-0813">Transport</keyword>
<comment type="similarity">
    <text evidence="2 10">Belongs to the ABC transporter superfamily.</text>
</comment>
<dbReference type="PROSITE" id="PS00211">
    <property type="entry name" value="ABC_TRANSPORTER_1"/>
    <property type="match status" value="1"/>
</dbReference>
<keyword evidence="6 10" id="KW-0067">ATP-binding</keyword>
<dbReference type="InterPro" id="IPR017871">
    <property type="entry name" value="ABC_transporter-like_CS"/>
</dbReference>
<name>A0A1M4MMQ3_9EURY</name>
<proteinExistence type="inferred from homology"/>
<evidence type="ECO:0000259" key="11">
    <source>
        <dbReference type="PROSITE" id="PS50893"/>
    </source>
</evidence>
<comment type="function">
    <text evidence="9">Probably part of an ABC transporter complex. Responsible for energy coupling to the transport system.</text>
</comment>